<dbReference type="KEGG" id="aaf:AURANDRAFT_67813"/>
<dbReference type="RefSeq" id="XP_009041606.1">
    <property type="nucleotide sequence ID" value="XM_009043358.1"/>
</dbReference>
<evidence type="ECO:0000313" key="3">
    <source>
        <dbReference type="Proteomes" id="UP000002729"/>
    </source>
</evidence>
<feature type="region of interest" description="Disordered" evidence="1">
    <location>
        <begin position="1"/>
        <end position="20"/>
    </location>
</feature>
<accession>F0YMH4</accession>
<keyword evidence="3" id="KW-1185">Reference proteome</keyword>
<protein>
    <recommendedName>
        <fullName evidence="4">Glycosyltransferase 2-like domain-containing protein</fullName>
    </recommendedName>
</protein>
<evidence type="ECO:0008006" key="4">
    <source>
        <dbReference type="Google" id="ProtNLM"/>
    </source>
</evidence>
<dbReference type="AlphaFoldDB" id="F0YMH4"/>
<dbReference type="InterPro" id="IPR029044">
    <property type="entry name" value="Nucleotide-diphossugar_trans"/>
</dbReference>
<reference evidence="2 3" key="1">
    <citation type="journal article" date="2011" name="Proc. Natl. Acad. Sci. U.S.A.">
        <title>Niche of harmful alga Aureococcus anophagefferens revealed through ecogenomics.</title>
        <authorList>
            <person name="Gobler C.J."/>
            <person name="Berry D.L."/>
            <person name="Dyhrman S.T."/>
            <person name="Wilhelm S.W."/>
            <person name="Salamov A."/>
            <person name="Lobanov A.V."/>
            <person name="Zhang Y."/>
            <person name="Collier J.L."/>
            <person name="Wurch L.L."/>
            <person name="Kustka A.B."/>
            <person name="Dill B.D."/>
            <person name="Shah M."/>
            <person name="VerBerkmoes N.C."/>
            <person name="Kuo A."/>
            <person name="Terry A."/>
            <person name="Pangilinan J."/>
            <person name="Lindquist E.A."/>
            <person name="Lucas S."/>
            <person name="Paulsen I.T."/>
            <person name="Hattenrath-Lehmann T.K."/>
            <person name="Talmage S.C."/>
            <person name="Walker E.A."/>
            <person name="Koch F."/>
            <person name="Burson A.M."/>
            <person name="Marcoval M.A."/>
            <person name="Tang Y.Z."/>
            <person name="Lecleir G.R."/>
            <person name="Coyne K.J."/>
            <person name="Berg G.M."/>
            <person name="Bertrand E.M."/>
            <person name="Saito M.A."/>
            <person name="Gladyshev V.N."/>
            <person name="Grigoriev I.V."/>
        </authorList>
    </citation>
    <scope>NUCLEOTIDE SEQUENCE [LARGE SCALE GENOMIC DNA]</scope>
    <source>
        <strain evidence="3">CCMP 1984</strain>
    </source>
</reference>
<feature type="compositionally biased region" description="Polar residues" evidence="1">
    <location>
        <begin position="1"/>
        <end position="17"/>
    </location>
</feature>
<dbReference type="SUPFAM" id="SSF53448">
    <property type="entry name" value="Nucleotide-diphospho-sugar transferases"/>
    <property type="match status" value="1"/>
</dbReference>
<dbReference type="CDD" id="cd00761">
    <property type="entry name" value="Glyco_tranf_GTA_type"/>
    <property type="match status" value="1"/>
</dbReference>
<dbReference type="EMBL" id="GL833164">
    <property type="protein sequence ID" value="EGB03677.1"/>
    <property type="molecule type" value="Genomic_DNA"/>
</dbReference>
<organism evidence="3">
    <name type="scientific">Aureococcus anophagefferens</name>
    <name type="common">Harmful bloom alga</name>
    <dbReference type="NCBI Taxonomy" id="44056"/>
    <lineage>
        <taxon>Eukaryota</taxon>
        <taxon>Sar</taxon>
        <taxon>Stramenopiles</taxon>
        <taxon>Ochrophyta</taxon>
        <taxon>Pelagophyceae</taxon>
        <taxon>Pelagomonadales</taxon>
        <taxon>Pelagomonadaceae</taxon>
        <taxon>Aureococcus</taxon>
    </lineage>
</organism>
<dbReference type="GeneID" id="20226448"/>
<gene>
    <name evidence="2" type="ORF">AURANDRAFT_67813</name>
</gene>
<proteinExistence type="predicted"/>
<evidence type="ECO:0000256" key="1">
    <source>
        <dbReference type="SAM" id="MobiDB-lite"/>
    </source>
</evidence>
<dbReference type="InParanoid" id="F0YMH4"/>
<evidence type="ECO:0000313" key="2">
    <source>
        <dbReference type="EMBL" id="EGB03677.1"/>
    </source>
</evidence>
<dbReference type="Proteomes" id="UP000002729">
    <property type="component" value="Unassembled WGS sequence"/>
</dbReference>
<sequence>MSGWAQQRKPTALQQLETLERPPTALARDEKARSALVDGFASGLSVVELRGCWDACVGEACGVAAAAVAASPGKRTPRLATREPACRALLKRCAGLVVEDAAAAYDADRHVPRECGLQMAELGWPARRDDADAFFVHGYMHASACVTLAVLSRCRSGVDWRLVFGRGDPGGKTSEYAAVVGNLATRRPVVVDLAAAKLGYDPRDLLKRVVARSRFLILDASTFLDRVEALGVFRRRPMPAWAPAASPEAFAALLPTLPAADRWGAEPPKPAPRPRALAFVPAGDGEWLDLRARAGAAFGRRSVRRGERLRAVREAAGLYEAALSALRRSRRPAADPPLAAVWKSNIQPDFNVSVCESFDARLAGLGPADRRRAAAATLLGNRAACAAEAGDDVAAALDCRYDAIGAGAAVADRRGRVAGRLARCADRLGAAAGWPRATAVAPTTAARDGFAPRLLRCFLAQDYPGGLDLVVVGEAANSPWAALAAAHDAVTYVVAPPGSTLGAKRNLAVARAAGTVVLHFDDDDVYAPSYARIAVWPLAAGLGFAVSKRSAWAAFDATTGLAPCLAGHVDADEANAALESARRRAGLRRERRLRPPARASAVDGADAPENARSFLRDARTSYGFSLAYDRAYAAAHPFEADLSLGEDAKFLRSADPRVVCYHRDASASCLHVQHGENATKSVALESAGPDFLAASPLAAVVDAGFFAPRASDGDAAGLFVFDAARAATAGDDDQLRGLLLHFINSDAGHAEDRGAKLGI</sequence>
<name>F0YMH4_AURAN</name>